<evidence type="ECO:0000256" key="4">
    <source>
        <dbReference type="ARBA" id="ARBA00022691"/>
    </source>
</evidence>
<feature type="active site" evidence="7">
    <location>
        <position position="78"/>
    </location>
</feature>
<gene>
    <name evidence="9" type="ORF">F0Q34_11195</name>
</gene>
<comment type="catalytic activity">
    <reaction evidence="6">
        <text>a 2'-deoxycytidine in DNA + S-adenosyl-L-methionine = a 5-methyl-2'-deoxycytidine in DNA + S-adenosyl-L-homocysteine + H(+)</text>
        <dbReference type="Rhea" id="RHEA:13681"/>
        <dbReference type="Rhea" id="RHEA-COMP:11369"/>
        <dbReference type="Rhea" id="RHEA-COMP:11370"/>
        <dbReference type="ChEBI" id="CHEBI:15378"/>
        <dbReference type="ChEBI" id="CHEBI:57856"/>
        <dbReference type="ChEBI" id="CHEBI:59789"/>
        <dbReference type="ChEBI" id="CHEBI:85452"/>
        <dbReference type="ChEBI" id="CHEBI:85454"/>
        <dbReference type="EC" id="2.1.1.37"/>
    </reaction>
</comment>
<evidence type="ECO:0000256" key="2">
    <source>
        <dbReference type="ARBA" id="ARBA00022603"/>
    </source>
</evidence>
<dbReference type="EMBL" id="VUKA01000004">
    <property type="protein sequence ID" value="KAA2213192.1"/>
    <property type="molecule type" value="Genomic_DNA"/>
</dbReference>
<keyword evidence="4 7" id="KW-0949">S-adenosyl-L-methionine</keyword>
<evidence type="ECO:0000256" key="8">
    <source>
        <dbReference type="SAM" id="MobiDB-lite"/>
    </source>
</evidence>
<dbReference type="PANTHER" id="PTHR46098:SF1">
    <property type="entry name" value="TRNA (CYTOSINE(38)-C(5))-METHYLTRANSFERASE"/>
    <property type="match status" value="1"/>
</dbReference>
<keyword evidence="10" id="KW-1185">Reference proteome</keyword>
<dbReference type="GO" id="GO:0009307">
    <property type="term" value="P:DNA restriction-modification system"/>
    <property type="evidence" value="ECO:0007669"/>
    <property type="project" value="UniProtKB-KW"/>
</dbReference>
<comment type="caution">
    <text evidence="9">The sequence shown here is derived from an EMBL/GenBank/DDBJ whole genome shotgun (WGS) entry which is preliminary data.</text>
</comment>
<feature type="region of interest" description="Disordered" evidence="8">
    <location>
        <begin position="325"/>
        <end position="348"/>
    </location>
</feature>
<evidence type="ECO:0000256" key="1">
    <source>
        <dbReference type="ARBA" id="ARBA00011975"/>
    </source>
</evidence>
<dbReference type="InterPro" id="IPR050750">
    <property type="entry name" value="C5-MTase"/>
</dbReference>
<dbReference type="PANTHER" id="PTHR46098">
    <property type="entry name" value="TRNA (CYTOSINE(38)-C(5))-METHYLTRANSFERASE"/>
    <property type="match status" value="1"/>
</dbReference>
<dbReference type="EC" id="2.1.1.37" evidence="1"/>
<dbReference type="InterPro" id="IPR029063">
    <property type="entry name" value="SAM-dependent_MTases_sf"/>
</dbReference>
<sequence length="348" mass="37958">MRIRTLDLFCGGGGSSWGAQAAGAEIVCGVDAWDLAVRAYASNFSTAKAVHLRMTPESGPADLGDIGEIDLLLGSPECTHHTCARGSRPRDEDSKRTAFYVTNFARDLSPRPRWVVIENVVHMRGWHGYEPLLTELRRLGYRTEVYILDASRFGVPQSRRRVFIVGDLAAQPPSEVRGQRGRAPWVKGIIAAEDEGHRSRPLRSEGRAPATLERAKRGIAALGEGTPFLIVYYGSDGAGGWQPLDRPLRTITTLDRFGLVTWRGSTPMLRMLQVDELMAAMGFWGGYSLDGIGQRRDRIRLLGNGVCPPVMAAIVGSLTRGAAQTASWAEDEEAPHDPPGPLFLAAAE</sequence>
<keyword evidence="5" id="KW-0680">Restriction system</keyword>
<name>A0A5B2TFB9_9PROT</name>
<dbReference type="InterPro" id="IPR001525">
    <property type="entry name" value="C5_MeTfrase"/>
</dbReference>
<evidence type="ECO:0000313" key="10">
    <source>
        <dbReference type="Proteomes" id="UP000322110"/>
    </source>
</evidence>
<keyword evidence="2 7" id="KW-0489">Methyltransferase</keyword>
<dbReference type="OrthoDB" id="9813719at2"/>
<reference evidence="9 10" key="1">
    <citation type="journal article" date="2015" name="Int. J. Syst. Evol. Microbiol.">
        <title>Roseomonas oryzae sp. nov., isolated from paddy rhizosphere soil.</title>
        <authorList>
            <person name="Ramaprasad E.V."/>
            <person name="Sasikala Ch."/>
            <person name="Ramana Ch.V."/>
        </authorList>
    </citation>
    <scope>NUCLEOTIDE SEQUENCE [LARGE SCALE GENOMIC DNA]</scope>
    <source>
        <strain evidence="9 10">KCTC 42542</strain>
    </source>
</reference>
<evidence type="ECO:0000256" key="6">
    <source>
        <dbReference type="ARBA" id="ARBA00047422"/>
    </source>
</evidence>
<dbReference type="RefSeq" id="WP_149812305.1">
    <property type="nucleotide sequence ID" value="NZ_VUKA01000004.1"/>
</dbReference>
<evidence type="ECO:0000256" key="3">
    <source>
        <dbReference type="ARBA" id="ARBA00022679"/>
    </source>
</evidence>
<protein>
    <recommendedName>
        <fullName evidence="1">DNA (cytosine-5-)-methyltransferase</fullName>
        <ecNumber evidence="1">2.1.1.37</ecNumber>
    </recommendedName>
</protein>
<comment type="similarity">
    <text evidence="7">Belongs to the class I-like SAM-binding methyltransferase superfamily. C5-methyltransferase family.</text>
</comment>
<proteinExistence type="inferred from homology"/>
<dbReference type="Proteomes" id="UP000322110">
    <property type="component" value="Unassembled WGS sequence"/>
</dbReference>
<dbReference type="Gene3D" id="3.40.50.150">
    <property type="entry name" value="Vaccinia Virus protein VP39"/>
    <property type="match status" value="1"/>
</dbReference>
<evidence type="ECO:0000313" key="9">
    <source>
        <dbReference type="EMBL" id="KAA2213192.1"/>
    </source>
</evidence>
<dbReference type="SUPFAM" id="SSF53335">
    <property type="entry name" value="S-adenosyl-L-methionine-dependent methyltransferases"/>
    <property type="match status" value="1"/>
</dbReference>
<dbReference type="GO" id="GO:0032259">
    <property type="term" value="P:methylation"/>
    <property type="evidence" value="ECO:0007669"/>
    <property type="project" value="UniProtKB-KW"/>
</dbReference>
<dbReference type="GO" id="GO:0003886">
    <property type="term" value="F:DNA (cytosine-5-)-methyltransferase activity"/>
    <property type="evidence" value="ECO:0007669"/>
    <property type="project" value="UniProtKB-EC"/>
</dbReference>
<dbReference type="AlphaFoldDB" id="A0A5B2TFB9"/>
<dbReference type="PRINTS" id="PR00105">
    <property type="entry name" value="C5METTRFRASE"/>
</dbReference>
<organism evidence="9 10">
    <name type="scientific">Teichococcus oryzae</name>
    <dbReference type="NCBI Taxonomy" id="1608942"/>
    <lineage>
        <taxon>Bacteria</taxon>
        <taxon>Pseudomonadati</taxon>
        <taxon>Pseudomonadota</taxon>
        <taxon>Alphaproteobacteria</taxon>
        <taxon>Acetobacterales</taxon>
        <taxon>Roseomonadaceae</taxon>
        <taxon>Roseomonas</taxon>
    </lineage>
</organism>
<evidence type="ECO:0000256" key="7">
    <source>
        <dbReference type="PROSITE-ProRule" id="PRU01016"/>
    </source>
</evidence>
<dbReference type="PROSITE" id="PS51679">
    <property type="entry name" value="SAM_MT_C5"/>
    <property type="match status" value="1"/>
</dbReference>
<dbReference type="Pfam" id="PF00145">
    <property type="entry name" value="DNA_methylase"/>
    <property type="match status" value="1"/>
</dbReference>
<keyword evidence="3 7" id="KW-0808">Transferase</keyword>
<evidence type="ECO:0000256" key="5">
    <source>
        <dbReference type="ARBA" id="ARBA00022747"/>
    </source>
</evidence>
<accession>A0A5B2TFB9</accession>